<evidence type="ECO:0000256" key="5">
    <source>
        <dbReference type="ARBA" id="ARBA00023136"/>
    </source>
</evidence>
<sequence length="1220" mass="135013">MGNIGEDEGSAVGGGDSSSGNSGFIRNQSFKLCLPFTAAGDTDECKHRNNRLSTEATSTTVQENLRTIKSQPRTAQEVMLEKKKGAMTRPFAQYGTLRSEQLSDNGSATPWPSDAKNWVLKARDRLRKWPILNPRGATRINKNQTTCPNRSSCLKANVPFGLEESGDDPETSTNSYSSSCSSHSSMNAVAIPMCSSSLSVGDRWELQHALLKQSRKAGEHSLLHSYPQGLKTDIESDCLLKVEIESDAHPDIKTEVRKLFALAYPVTFTYVLEFFPQLVSMTLVGHLDSPLTKQYLDGVALSTMCMNLTAIGIGFGLATAMDTLCSQAYGAGKPKKLGIYFQSGLIVLGLAMIPVFIINWYTEAFLVMTGQPAQVAKFAGRFSRILLPGIPAVYVYEMVKKVMQAQNVVLPMVHMAVISNLVNLLLGIYLTFFTSLGFDSAAIARLLSEVVLPLCLIPYFMWNPHIPAEWWPGWQAKQAVHHLGTFLRLGLPGAAMMLLEWWSFEIMAAFVGWLPSSVVAISVHSVLVSVSTFAFNFFLGISVAANVLVGNYLGSNKPHHANMASTVGMILSVSLSAVIAIIIIATRYLIPKIFINDAVSIGMAEHALLFLMPYQMCDAINAVMQGVFRGTGRLLLGTYINLLAYFVIGLPFGVYLAFRMDMGVEGMWLGLTAGIFFGCVVSFIKICETNWKSMADAARFLPSLQIPPSDQTLLRELATTIVTHNLEQYNNLCLTKDGHPDSRVWKPTRKADGIRIYRERPNSASESAPQIPSLLLLGSMVGKLDDIMYAVVTPTDESLKIKSCCIRDGVVDSRVLQELVCPTVDDPFHHVSLQWRLYEGRDYVTLDTSGMMQTPWGERVGYNVSHSVSFAQLPAFAELKIARGNMSVCSLYHQKANNTVECYTRGFFDLSTNTHGNTVLALQNIATQWLSFSRNMQYAQMKKLAWHLRQNSYDIDAPLLTPARSKQIRTASTCQVCTKSFSFLPHSKNEATTDDIPDLSSYSQPCDPFTCRPKRAPAPVKDFEFTANGCGTSDMPISTSLEFQDCCNWHDACYSICGMSKAICEKRLHRCMKAKCKEVVDPEQRSECFSAAKIFYIGANMIACPAFQDAQKEACECVPTDTVATATRERLKYFLEENGAPKADLEDKAIDALLAKYKGQEPTMFLRLLKKYPDAIKSDPAKTTFMDELLKDADSSVKTEEKKKGIKIEKEEPVDEHEDL</sequence>
<dbReference type="GO" id="GO:0016020">
    <property type="term" value="C:membrane"/>
    <property type="evidence" value="ECO:0007669"/>
    <property type="project" value="UniProtKB-SubCell"/>
</dbReference>
<dbReference type="InterPro" id="IPR036444">
    <property type="entry name" value="PLipase_A2_dom_sf"/>
</dbReference>
<feature type="region of interest" description="Disordered" evidence="6">
    <location>
        <begin position="1"/>
        <end position="20"/>
    </location>
</feature>
<dbReference type="CDD" id="cd13132">
    <property type="entry name" value="MATE_eukaryotic"/>
    <property type="match status" value="1"/>
</dbReference>
<comment type="caution">
    <text evidence="8">The sequence shown here is derived from an EMBL/GenBank/DDBJ whole genome shotgun (WGS) entry which is preliminary data.</text>
</comment>
<dbReference type="GO" id="GO:0005509">
    <property type="term" value="F:calcium ion binding"/>
    <property type="evidence" value="ECO:0007669"/>
    <property type="project" value="InterPro"/>
</dbReference>
<feature type="transmembrane region" description="Helical" evidence="7">
    <location>
        <begin position="634"/>
        <end position="654"/>
    </location>
</feature>
<evidence type="ECO:0000313" key="8">
    <source>
        <dbReference type="EMBL" id="CAH0478913.1"/>
    </source>
</evidence>
<dbReference type="GO" id="GO:0050482">
    <property type="term" value="P:arachidonate secretion"/>
    <property type="evidence" value="ECO:0007669"/>
    <property type="project" value="InterPro"/>
</dbReference>
<dbReference type="NCBIfam" id="TIGR00797">
    <property type="entry name" value="matE"/>
    <property type="match status" value="1"/>
</dbReference>
<evidence type="ECO:0000256" key="4">
    <source>
        <dbReference type="ARBA" id="ARBA00022989"/>
    </source>
</evidence>
<evidence type="ECO:0000256" key="2">
    <source>
        <dbReference type="ARBA" id="ARBA00010199"/>
    </source>
</evidence>
<feature type="transmembrane region" description="Helical" evidence="7">
    <location>
        <begin position="299"/>
        <end position="325"/>
    </location>
</feature>
<dbReference type="InterPro" id="IPR045069">
    <property type="entry name" value="MATE_euk"/>
</dbReference>
<evidence type="ECO:0000256" key="7">
    <source>
        <dbReference type="SAM" id="Phobius"/>
    </source>
</evidence>
<dbReference type="Pfam" id="PF01554">
    <property type="entry name" value="MatE"/>
    <property type="match status" value="2"/>
</dbReference>
<dbReference type="GO" id="GO:0005576">
    <property type="term" value="C:extracellular region"/>
    <property type="evidence" value="ECO:0007669"/>
    <property type="project" value="InterPro"/>
</dbReference>
<feature type="transmembrane region" description="Helical" evidence="7">
    <location>
        <begin position="594"/>
        <end position="614"/>
    </location>
</feature>
<evidence type="ECO:0000256" key="3">
    <source>
        <dbReference type="ARBA" id="ARBA00022692"/>
    </source>
</evidence>
<feature type="transmembrane region" description="Helical" evidence="7">
    <location>
        <begin position="259"/>
        <end position="279"/>
    </location>
</feature>
<dbReference type="GO" id="GO:0042910">
    <property type="term" value="F:xenobiotic transmembrane transporter activity"/>
    <property type="evidence" value="ECO:0007669"/>
    <property type="project" value="InterPro"/>
</dbReference>
<dbReference type="Pfam" id="PF06951">
    <property type="entry name" value="PLA2G12"/>
    <property type="match status" value="1"/>
</dbReference>
<dbReference type="SUPFAM" id="SSF48619">
    <property type="entry name" value="Phospholipase A2, PLA2"/>
    <property type="match status" value="1"/>
</dbReference>
<evidence type="ECO:0000313" key="9">
    <source>
        <dbReference type="Proteomes" id="UP001160483"/>
    </source>
</evidence>
<feature type="transmembrane region" description="Helical" evidence="7">
    <location>
        <begin position="442"/>
        <end position="462"/>
    </location>
</feature>
<dbReference type="InterPro" id="IPR002528">
    <property type="entry name" value="MATE_fam"/>
</dbReference>
<name>A0AAU9KZX5_9STRA</name>
<comment type="similarity">
    <text evidence="2">Belongs to the multi antimicrobial extrusion (MATE) (TC 2.A.66.1) family.</text>
</comment>
<dbReference type="GO" id="GO:0015297">
    <property type="term" value="F:antiporter activity"/>
    <property type="evidence" value="ECO:0007669"/>
    <property type="project" value="InterPro"/>
</dbReference>
<dbReference type="InterPro" id="IPR010711">
    <property type="entry name" value="PLA2G12"/>
</dbReference>
<dbReference type="GO" id="GO:1990961">
    <property type="term" value="P:xenobiotic detoxification by transmembrane export across the plasma membrane"/>
    <property type="evidence" value="ECO:0007669"/>
    <property type="project" value="InterPro"/>
</dbReference>
<protein>
    <recommendedName>
        <fullName evidence="10">Multidrug and toxin extrusion protein</fullName>
    </recommendedName>
</protein>
<dbReference type="PANTHER" id="PTHR11206">
    <property type="entry name" value="MULTIDRUG RESISTANCE PROTEIN"/>
    <property type="match status" value="1"/>
</dbReference>
<dbReference type="GO" id="GO:0006644">
    <property type="term" value="P:phospholipid metabolic process"/>
    <property type="evidence" value="ECO:0007669"/>
    <property type="project" value="InterPro"/>
</dbReference>
<feature type="region of interest" description="Disordered" evidence="6">
    <location>
        <begin position="1195"/>
        <end position="1220"/>
    </location>
</feature>
<dbReference type="GO" id="GO:0016042">
    <property type="term" value="P:lipid catabolic process"/>
    <property type="evidence" value="ECO:0007669"/>
    <property type="project" value="InterPro"/>
</dbReference>
<feature type="transmembrane region" description="Helical" evidence="7">
    <location>
        <begin position="408"/>
        <end position="430"/>
    </location>
</feature>
<dbReference type="Proteomes" id="UP001160483">
    <property type="component" value="Unassembled WGS sequence"/>
</dbReference>
<comment type="subcellular location">
    <subcellularLocation>
        <location evidence="1">Membrane</location>
        <topology evidence="1">Multi-pass membrane protein</topology>
    </subcellularLocation>
</comment>
<evidence type="ECO:0008006" key="10">
    <source>
        <dbReference type="Google" id="ProtNLM"/>
    </source>
</evidence>
<feature type="transmembrane region" description="Helical" evidence="7">
    <location>
        <begin position="666"/>
        <end position="684"/>
    </location>
</feature>
<organism evidence="8 9">
    <name type="scientific">Peronospora belbahrii</name>
    <dbReference type="NCBI Taxonomy" id="622444"/>
    <lineage>
        <taxon>Eukaryota</taxon>
        <taxon>Sar</taxon>
        <taxon>Stramenopiles</taxon>
        <taxon>Oomycota</taxon>
        <taxon>Peronosporomycetes</taxon>
        <taxon>Peronosporales</taxon>
        <taxon>Peronosporaceae</taxon>
        <taxon>Peronospora</taxon>
    </lineage>
</organism>
<keyword evidence="3 7" id="KW-0812">Transmembrane</keyword>
<feature type="transmembrane region" description="Helical" evidence="7">
    <location>
        <begin position="337"/>
        <end position="358"/>
    </location>
</feature>
<feature type="transmembrane region" description="Helical" evidence="7">
    <location>
        <begin position="533"/>
        <end position="554"/>
    </location>
</feature>
<dbReference type="GO" id="GO:0004623">
    <property type="term" value="F:phospholipase A2 activity"/>
    <property type="evidence" value="ECO:0007669"/>
    <property type="project" value="InterPro"/>
</dbReference>
<dbReference type="AlphaFoldDB" id="A0AAU9KZX5"/>
<gene>
    <name evidence="8" type="ORF">PBS003_LOCUS5590</name>
</gene>
<keyword evidence="5 7" id="KW-0472">Membrane</keyword>
<proteinExistence type="inferred from homology"/>
<feature type="transmembrane region" description="Helical" evidence="7">
    <location>
        <begin position="506"/>
        <end position="527"/>
    </location>
</feature>
<dbReference type="Gene3D" id="1.20.90.10">
    <property type="entry name" value="Phospholipase A2 domain"/>
    <property type="match status" value="1"/>
</dbReference>
<reference evidence="8" key="1">
    <citation type="submission" date="2021-11" db="EMBL/GenBank/DDBJ databases">
        <authorList>
            <person name="Islam A."/>
            <person name="Islam S."/>
            <person name="Flora M.S."/>
            <person name="Rahman M."/>
            <person name="Ziaur R.M."/>
            <person name="Epstein J.H."/>
            <person name="Hassan M."/>
            <person name="Klassen M."/>
            <person name="Woodard K."/>
            <person name="Webb A."/>
            <person name="Webby R.J."/>
            <person name="El Zowalaty M.E."/>
        </authorList>
    </citation>
    <scope>NUCLEOTIDE SEQUENCE</scope>
    <source>
        <strain evidence="8">Pbs3</strain>
    </source>
</reference>
<evidence type="ECO:0000256" key="6">
    <source>
        <dbReference type="SAM" id="MobiDB-lite"/>
    </source>
</evidence>
<feature type="compositionally biased region" description="Basic and acidic residues" evidence="6">
    <location>
        <begin position="1195"/>
        <end position="1211"/>
    </location>
</feature>
<dbReference type="EMBL" id="CAKKTJ010000281">
    <property type="protein sequence ID" value="CAH0478913.1"/>
    <property type="molecule type" value="Genomic_DNA"/>
</dbReference>
<feature type="transmembrane region" description="Helical" evidence="7">
    <location>
        <begin position="566"/>
        <end position="588"/>
    </location>
</feature>
<evidence type="ECO:0000256" key="1">
    <source>
        <dbReference type="ARBA" id="ARBA00004141"/>
    </source>
</evidence>
<keyword evidence="4 7" id="KW-1133">Transmembrane helix</keyword>
<accession>A0AAU9KZX5</accession>